<feature type="domain" description="HTH araC/xylS-type" evidence="4">
    <location>
        <begin position="193"/>
        <end position="291"/>
    </location>
</feature>
<keyword evidence="2" id="KW-0238">DNA-binding</keyword>
<dbReference type="InterPro" id="IPR037923">
    <property type="entry name" value="HTH-like"/>
</dbReference>
<dbReference type="PANTHER" id="PTHR43280">
    <property type="entry name" value="ARAC-FAMILY TRANSCRIPTIONAL REGULATOR"/>
    <property type="match status" value="1"/>
</dbReference>
<dbReference type="InterPro" id="IPR009057">
    <property type="entry name" value="Homeodomain-like_sf"/>
</dbReference>
<dbReference type="PANTHER" id="PTHR43280:SF2">
    <property type="entry name" value="HTH-TYPE TRANSCRIPTIONAL REGULATOR EXSA"/>
    <property type="match status" value="1"/>
</dbReference>
<dbReference type="Gene3D" id="1.10.10.60">
    <property type="entry name" value="Homeodomain-like"/>
    <property type="match status" value="2"/>
</dbReference>
<sequence>MDSAILHFISPPIPHFVDCGYACYEVGDSHITRNCIRVFDLIVVRKGMLPIGENGRSWEIKEGEGFILLPDGHHYGSAPCTTDTEIIWIHFQTFGSWQMGTDMNQCMGNQMELIEEHKRLAYLNHADVCSIFIPKHMKLSPKALEVLETFFEQEHEPQSLRNWKRQASFQLFLQHLDRDLASPSNETSIQLADRIELFIRQNYASDITNSVLQKNMNYHPNYLAKVMLKVYGMTPMTYLQYYRLEQSKRLLLQTPWSIARIADEVGFHHVSHYSTCFSKKEGLSPSDFRRKFAKAR</sequence>
<dbReference type="GO" id="GO:0043565">
    <property type="term" value="F:sequence-specific DNA binding"/>
    <property type="evidence" value="ECO:0007669"/>
    <property type="project" value="InterPro"/>
</dbReference>
<dbReference type="SUPFAM" id="SSF46689">
    <property type="entry name" value="Homeodomain-like"/>
    <property type="match status" value="1"/>
</dbReference>
<reference evidence="5 6" key="1">
    <citation type="submission" date="2019-04" db="EMBL/GenBank/DDBJ databases">
        <title>Cohnella sp. nov. isolated from preserved vegetables.</title>
        <authorList>
            <person name="Lin S.-Y."/>
            <person name="Hung M.-H."/>
            <person name="Young C.-C."/>
        </authorList>
    </citation>
    <scope>NUCLEOTIDE SEQUENCE [LARGE SCALE GENOMIC DNA]</scope>
    <source>
        <strain evidence="5 6">CC-MHH1044</strain>
    </source>
</reference>
<accession>A0A4S4BYJ4</accession>
<dbReference type="Pfam" id="PF12833">
    <property type="entry name" value="HTH_18"/>
    <property type="match status" value="1"/>
</dbReference>
<organism evidence="5 6">
    <name type="scientific">Cohnella fermenti</name>
    <dbReference type="NCBI Taxonomy" id="2565925"/>
    <lineage>
        <taxon>Bacteria</taxon>
        <taxon>Bacillati</taxon>
        <taxon>Bacillota</taxon>
        <taxon>Bacilli</taxon>
        <taxon>Bacillales</taxon>
        <taxon>Paenibacillaceae</taxon>
        <taxon>Cohnella</taxon>
    </lineage>
</organism>
<dbReference type="AlphaFoldDB" id="A0A4S4BYJ4"/>
<keyword evidence="6" id="KW-1185">Reference proteome</keyword>
<dbReference type="Proteomes" id="UP000310636">
    <property type="component" value="Unassembled WGS sequence"/>
</dbReference>
<keyword evidence="1" id="KW-0805">Transcription regulation</keyword>
<dbReference type="SUPFAM" id="SSF51215">
    <property type="entry name" value="Regulatory protein AraC"/>
    <property type="match status" value="1"/>
</dbReference>
<evidence type="ECO:0000313" key="5">
    <source>
        <dbReference type="EMBL" id="THF80334.1"/>
    </source>
</evidence>
<dbReference type="PROSITE" id="PS01124">
    <property type="entry name" value="HTH_ARAC_FAMILY_2"/>
    <property type="match status" value="1"/>
</dbReference>
<dbReference type="EMBL" id="SSOB01000011">
    <property type="protein sequence ID" value="THF80334.1"/>
    <property type="molecule type" value="Genomic_DNA"/>
</dbReference>
<dbReference type="InterPro" id="IPR018062">
    <property type="entry name" value="HTH_AraC-typ_CS"/>
</dbReference>
<keyword evidence="3" id="KW-0804">Transcription</keyword>
<dbReference type="InterPro" id="IPR018060">
    <property type="entry name" value="HTH_AraC"/>
</dbReference>
<dbReference type="PROSITE" id="PS00041">
    <property type="entry name" value="HTH_ARAC_FAMILY_1"/>
    <property type="match status" value="1"/>
</dbReference>
<dbReference type="SMART" id="SM00342">
    <property type="entry name" value="HTH_ARAC"/>
    <property type="match status" value="1"/>
</dbReference>
<evidence type="ECO:0000313" key="6">
    <source>
        <dbReference type="Proteomes" id="UP000310636"/>
    </source>
</evidence>
<dbReference type="GO" id="GO:0003700">
    <property type="term" value="F:DNA-binding transcription factor activity"/>
    <property type="evidence" value="ECO:0007669"/>
    <property type="project" value="InterPro"/>
</dbReference>
<name>A0A4S4BYJ4_9BACL</name>
<gene>
    <name evidence="5" type="ORF">E6C55_10630</name>
</gene>
<dbReference type="OrthoDB" id="192171at2"/>
<evidence type="ECO:0000256" key="3">
    <source>
        <dbReference type="ARBA" id="ARBA00023163"/>
    </source>
</evidence>
<proteinExistence type="predicted"/>
<evidence type="ECO:0000256" key="1">
    <source>
        <dbReference type="ARBA" id="ARBA00023015"/>
    </source>
</evidence>
<protein>
    <submittedName>
        <fullName evidence="5">Helix-turn-helix transcriptional regulator</fullName>
    </submittedName>
</protein>
<evidence type="ECO:0000256" key="2">
    <source>
        <dbReference type="ARBA" id="ARBA00023125"/>
    </source>
</evidence>
<comment type="caution">
    <text evidence="5">The sequence shown here is derived from an EMBL/GenBank/DDBJ whole genome shotgun (WGS) entry which is preliminary data.</text>
</comment>
<evidence type="ECO:0000259" key="4">
    <source>
        <dbReference type="PROSITE" id="PS01124"/>
    </source>
</evidence>